<evidence type="ECO:0000256" key="4">
    <source>
        <dbReference type="ARBA" id="ARBA00023136"/>
    </source>
</evidence>
<feature type="compositionally biased region" description="Polar residues" evidence="7">
    <location>
        <begin position="1"/>
        <end position="25"/>
    </location>
</feature>
<dbReference type="SMART" id="SM01224">
    <property type="entry name" value="G_gamma"/>
    <property type="match status" value="1"/>
</dbReference>
<proteinExistence type="predicted"/>
<feature type="coiled-coil region" evidence="6">
    <location>
        <begin position="30"/>
        <end position="60"/>
    </location>
</feature>
<dbReference type="Proteomes" id="UP000283530">
    <property type="component" value="Unassembled WGS sequence"/>
</dbReference>
<keyword evidence="4" id="KW-0472">Membrane</keyword>
<accession>A0A443PB22</accession>
<evidence type="ECO:0000256" key="2">
    <source>
        <dbReference type="ARBA" id="ARBA00022475"/>
    </source>
</evidence>
<dbReference type="InterPro" id="IPR045878">
    <property type="entry name" value="GG1/2"/>
</dbReference>
<name>A0A443PB22_9MAGN</name>
<dbReference type="GO" id="GO:0005886">
    <property type="term" value="C:plasma membrane"/>
    <property type="evidence" value="ECO:0007669"/>
    <property type="project" value="UniProtKB-SubCell"/>
</dbReference>
<dbReference type="GO" id="GO:0007186">
    <property type="term" value="P:G protein-coupled receptor signaling pathway"/>
    <property type="evidence" value="ECO:0007669"/>
    <property type="project" value="InterPro"/>
</dbReference>
<comment type="caution">
    <text evidence="9">The sequence shown here is derived from an EMBL/GenBank/DDBJ whole genome shotgun (WGS) entry which is preliminary data.</text>
</comment>
<gene>
    <name evidence="9" type="ORF">CKAN_01692000</name>
</gene>
<evidence type="ECO:0000256" key="1">
    <source>
        <dbReference type="ARBA" id="ARBA00004236"/>
    </source>
</evidence>
<dbReference type="PANTHER" id="PTHR35129">
    <property type="entry name" value="GUANINE NUCLEOTIDE-BINDING PROTEIN SUBUNIT GAMMA 1"/>
    <property type="match status" value="1"/>
</dbReference>
<evidence type="ECO:0000256" key="7">
    <source>
        <dbReference type="SAM" id="MobiDB-lite"/>
    </source>
</evidence>
<evidence type="ECO:0000256" key="5">
    <source>
        <dbReference type="ARBA" id="ARBA00023224"/>
    </source>
</evidence>
<protein>
    <submittedName>
        <fullName evidence="9">Guanine nucleotide-binding protein subunit gamma 1-like protein</fullName>
    </submittedName>
</protein>
<feature type="region of interest" description="Disordered" evidence="7">
    <location>
        <begin position="1"/>
        <end position="27"/>
    </location>
</feature>
<sequence length="108" mass="12100">MAGAVSTSIDSQIPTVAAPTSSVASDTRGKHRFLAELKRLEQETRYLEEELEELDKIEKASFVCQELLPKVETRPDPLIPVTNGPANPSWDRWFEGPQESQGCKCWIL</sequence>
<dbReference type="STRING" id="337451.A0A443PB22"/>
<keyword evidence="10" id="KW-1185">Reference proteome</keyword>
<keyword evidence="3 6" id="KW-0175">Coiled coil</keyword>
<dbReference type="OrthoDB" id="1934467at2759"/>
<evidence type="ECO:0000256" key="3">
    <source>
        <dbReference type="ARBA" id="ARBA00023054"/>
    </source>
</evidence>
<comment type="subcellular location">
    <subcellularLocation>
        <location evidence="1">Cell membrane</location>
    </subcellularLocation>
</comment>
<evidence type="ECO:0000313" key="9">
    <source>
        <dbReference type="EMBL" id="RWR87952.1"/>
    </source>
</evidence>
<evidence type="ECO:0000259" key="8">
    <source>
        <dbReference type="SMART" id="SM01224"/>
    </source>
</evidence>
<reference evidence="9 10" key="1">
    <citation type="journal article" date="2019" name="Nat. Plants">
        <title>Stout camphor tree genome fills gaps in understanding of flowering plant genome evolution.</title>
        <authorList>
            <person name="Chaw S.M."/>
            <person name="Liu Y.C."/>
            <person name="Wu Y.W."/>
            <person name="Wang H.Y."/>
            <person name="Lin C.I."/>
            <person name="Wu C.S."/>
            <person name="Ke H.M."/>
            <person name="Chang L.Y."/>
            <person name="Hsu C.Y."/>
            <person name="Yang H.T."/>
            <person name="Sudianto E."/>
            <person name="Hsu M.H."/>
            <person name="Wu K.P."/>
            <person name="Wang L.N."/>
            <person name="Leebens-Mack J.H."/>
            <person name="Tsai I.J."/>
        </authorList>
    </citation>
    <scope>NUCLEOTIDE SEQUENCE [LARGE SCALE GENOMIC DNA]</scope>
    <source>
        <strain evidence="10">cv. Chaw 1501</strain>
        <tissue evidence="9">Young leaves</tissue>
    </source>
</reference>
<evidence type="ECO:0000256" key="6">
    <source>
        <dbReference type="SAM" id="Coils"/>
    </source>
</evidence>
<evidence type="ECO:0000313" key="10">
    <source>
        <dbReference type="Proteomes" id="UP000283530"/>
    </source>
</evidence>
<dbReference type="EMBL" id="QPKB01000006">
    <property type="protein sequence ID" value="RWR87952.1"/>
    <property type="molecule type" value="Genomic_DNA"/>
</dbReference>
<dbReference type="AlphaFoldDB" id="A0A443PB22"/>
<feature type="domain" description="G protein gamma" evidence="8">
    <location>
        <begin position="34"/>
        <end position="108"/>
    </location>
</feature>
<keyword evidence="2" id="KW-1003">Cell membrane</keyword>
<keyword evidence="5" id="KW-0807">Transducer</keyword>
<dbReference type="PANTHER" id="PTHR35129:SF1">
    <property type="entry name" value="GUANINE NUCLEOTIDE-BINDING PROTEIN SUBUNIT GAMMA 1"/>
    <property type="match status" value="1"/>
</dbReference>
<dbReference type="InterPro" id="IPR015898">
    <property type="entry name" value="G-protein_gamma-like_dom"/>
</dbReference>
<organism evidence="9 10">
    <name type="scientific">Cinnamomum micranthum f. kanehirae</name>
    <dbReference type="NCBI Taxonomy" id="337451"/>
    <lineage>
        <taxon>Eukaryota</taxon>
        <taxon>Viridiplantae</taxon>
        <taxon>Streptophyta</taxon>
        <taxon>Embryophyta</taxon>
        <taxon>Tracheophyta</taxon>
        <taxon>Spermatophyta</taxon>
        <taxon>Magnoliopsida</taxon>
        <taxon>Magnoliidae</taxon>
        <taxon>Laurales</taxon>
        <taxon>Lauraceae</taxon>
        <taxon>Cinnamomum</taxon>
    </lineage>
</organism>
<dbReference type="Pfam" id="PF00631">
    <property type="entry name" value="G-gamma"/>
    <property type="match status" value="1"/>
</dbReference>